<feature type="domain" description="HTH cro/C1-type" evidence="2">
    <location>
        <begin position="19"/>
        <end position="73"/>
    </location>
</feature>
<dbReference type="SMART" id="SM00530">
    <property type="entry name" value="HTH_XRE"/>
    <property type="match status" value="1"/>
</dbReference>
<evidence type="ECO:0000259" key="2">
    <source>
        <dbReference type="PROSITE" id="PS50943"/>
    </source>
</evidence>
<dbReference type="Gene3D" id="1.10.260.40">
    <property type="entry name" value="lambda repressor-like DNA-binding domains"/>
    <property type="match status" value="1"/>
</dbReference>
<dbReference type="PROSITE" id="PS50943">
    <property type="entry name" value="HTH_CROC1"/>
    <property type="match status" value="1"/>
</dbReference>
<reference evidence="3 4" key="1">
    <citation type="submission" date="2022-04" db="EMBL/GenBank/DDBJ databases">
        <title>Genome sequence of soybean root-associated Caulobacter segnis RL271.</title>
        <authorList>
            <person name="Longley R."/>
            <person name="Bonito G."/>
            <person name="Trigodet F."/>
            <person name="Crosson S."/>
            <person name="Fiebig A."/>
        </authorList>
    </citation>
    <scope>NUCLEOTIDE SEQUENCE [LARGE SCALE GENOMIC DNA]</scope>
    <source>
        <strain evidence="3 4">RL271</strain>
    </source>
</reference>
<proteinExistence type="predicted"/>
<protein>
    <submittedName>
        <fullName evidence="3">Helix-turn-helix domain-containing protein</fullName>
    </submittedName>
</protein>
<feature type="region of interest" description="Disordered" evidence="1">
    <location>
        <begin position="137"/>
        <end position="162"/>
    </location>
</feature>
<dbReference type="InterPro" id="IPR010982">
    <property type="entry name" value="Lambda_DNA-bd_dom_sf"/>
</dbReference>
<evidence type="ECO:0000313" key="3">
    <source>
        <dbReference type="EMBL" id="USQ95305.1"/>
    </source>
</evidence>
<accession>A0ABY4ZS27</accession>
<dbReference type="SUPFAM" id="SSF47413">
    <property type="entry name" value="lambda repressor-like DNA-binding domains"/>
    <property type="match status" value="1"/>
</dbReference>
<name>A0ABY4ZS27_9CAUL</name>
<dbReference type="CDD" id="cd00093">
    <property type="entry name" value="HTH_XRE"/>
    <property type="match status" value="1"/>
</dbReference>
<organism evidence="3 4">
    <name type="scientific">Caulobacter segnis</name>
    <dbReference type="NCBI Taxonomy" id="88688"/>
    <lineage>
        <taxon>Bacteria</taxon>
        <taxon>Pseudomonadati</taxon>
        <taxon>Pseudomonadota</taxon>
        <taxon>Alphaproteobacteria</taxon>
        <taxon>Caulobacterales</taxon>
        <taxon>Caulobacteraceae</taxon>
        <taxon>Caulobacter</taxon>
    </lineage>
</organism>
<keyword evidence="4" id="KW-1185">Reference proteome</keyword>
<dbReference type="EMBL" id="CP096040">
    <property type="protein sequence ID" value="USQ95305.1"/>
    <property type="molecule type" value="Genomic_DNA"/>
</dbReference>
<evidence type="ECO:0000313" key="4">
    <source>
        <dbReference type="Proteomes" id="UP001057520"/>
    </source>
</evidence>
<dbReference type="Proteomes" id="UP001057520">
    <property type="component" value="Chromosome"/>
</dbReference>
<gene>
    <name evidence="3" type="ORF">MZV50_22585</name>
</gene>
<evidence type="ECO:0000256" key="1">
    <source>
        <dbReference type="SAM" id="MobiDB-lite"/>
    </source>
</evidence>
<dbReference type="Pfam" id="PF01381">
    <property type="entry name" value="HTH_3"/>
    <property type="match status" value="1"/>
</dbReference>
<sequence>MADIQDERDPVDVFVGARVRALRRLRDLSQLELSRHLGVSFQQIQKYETAANRISASMLHRIAALFDVPVGALFDGAPSDDQRGVLPGPADPAQAPGVDVLVNTTGGLGLAEAFLRLPPALRAPLVDVAQALVKLGDVEPTSEPPAERAEPVAAGYGPGSER</sequence>
<dbReference type="InterPro" id="IPR001387">
    <property type="entry name" value="Cro/C1-type_HTH"/>
</dbReference>